<evidence type="ECO:0000256" key="1">
    <source>
        <dbReference type="SAM" id="MobiDB-lite"/>
    </source>
</evidence>
<reference evidence="2" key="1">
    <citation type="submission" date="2019-08" db="EMBL/GenBank/DDBJ databases">
        <authorList>
            <person name="Kucharzyk K."/>
            <person name="Murdoch R.W."/>
            <person name="Higgins S."/>
            <person name="Loffler F."/>
        </authorList>
    </citation>
    <scope>NUCLEOTIDE SEQUENCE</scope>
</reference>
<name>A0A645G5Q4_9ZZZZ</name>
<sequence>MQLKKEGGTQLANTKNSDHRLREGNPYPGGRDGGSEDNRA</sequence>
<protein>
    <submittedName>
        <fullName evidence="2">Uncharacterized protein</fullName>
    </submittedName>
</protein>
<accession>A0A645G5Q4</accession>
<evidence type="ECO:0000313" key="2">
    <source>
        <dbReference type="EMBL" id="MPN22198.1"/>
    </source>
</evidence>
<comment type="caution">
    <text evidence="2">The sequence shown here is derived from an EMBL/GenBank/DDBJ whole genome shotgun (WGS) entry which is preliminary data.</text>
</comment>
<dbReference type="AlphaFoldDB" id="A0A645G5Q4"/>
<organism evidence="2">
    <name type="scientific">bioreactor metagenome</name>
    <dbReference type="NCBI Taxonomy" id="1076179"/>
    <lineage>
        <taxon>unclassified sequences</taxon>
        <taxon>metagenomes</taxon>
        <taxon>ecological metagenomes</taxon>
    </lineage>
</organism>
<feature type="region of interest" description="Disordered" evidence="1">
    <location>
        <begin position="1"/>
        <end position="40"/>
    </location>
</feature>
<dbReference type="EMBL" id="VSSQ01070374">
    <property type="protein sequence ID" value="MPN22198.1"/>
    <property type="molecule type" value="Genomic_DNA"/>
</dbReference>
<proteinExistence type="predicted"/>
<gene>
    <name evidence="2" type="ORF">SDC9_169581</name>
</gene>